<name>A0A9X3BN23_9MYCO</name>
<dbReference type="Gene3D" id="1.10.10.10">
    <property type="entry name" value="Winged helix-like DNA-binding domain superfamily/Winged helix DNA-binding domain"/>
    <property type="match status" value="1"/>
</dbReference>
<evidence type="ECO:0000313" key="5">
    <source>
        <dbReference type="EMBL" id="MCV7171029.1"/>
    </source>
</evidence>
<dbReference type="RefSeq" id="WP_264013216.1">
    <property type="nucleotide sequence ID" value="NZ_JACKSJ010000108.1"/>
</dbReference>
<dbReference type="GO" id="GO:0003677">
    <property type="term" value="F:DNA binding"/>
    <property type="evidence" value="ECO:0007669"/>
    <property type="project" value="UniProtKB-KW"/>
</dbReference>
<dbReference type="InterPro" id="IPR036388">
    <property type="entry name" value="WH-like_DNA-bd_sf"/>
</dbReference>
<dbReference type="SUPFAM" id="SSF46785">
    <property type="entry name" value="Winged helix' DNA-binding domain"/>
    <property type="match status" value="1"/>
</dbReference>
<dbReference type="PANTHER" id="PTHR39515">
    <property type="entry name" value="CONSERVED PROTEIN"/>
    <property type="match status" value="1"/>
</dbReference>
<dbReference type="PROSITE" id="PS50995">
    <property type="entry name" value="HTH_MARR_2"/>
    <property type="match status" value="1"/>
</dbReference>
<keyword evidence="3" id="KW-0804">Transcription</keyword>
<dbReference type="InterPro" id="IPR036390">
    <property type="entry name" value="WH_DNA-bd_sf"/>
</dbReference>
<comment type="caution">
    <text evidence="5">The sequence shown here is derived from an EMBL/GenBank/DDBJ whole genome shotgun (WGS) entry which is preliminary data.</text>
</comment>
<gene>
    <name evidence="5" type="ORF">H7I41_14010</name>
</gene>
<reference evidence="5" key="1">
    <citation type="submission" date="2020-07" db="EMBL/GenBank/DDBJ databases">
        <authorList>
            <person name="Pettersson B.M.F."/>
            <person name="Behra P.R.K."/>
            <person name="Ramesh M."/>
            <person name="Das S."/>
            <person name="Dasgupta S."/>
            <person name="Kirsebom L.A."/>
        </authorList>
    </citation>
    <scope>NUCLEOTIDE SEQUENCE</scope>
    <source>
        <strain evidence="5">DSM 44615</strain>
    </source>
</reference>
<dbReference type="AlphaFoldDB" id="A0A9X3BN23"/>
<feature type="domain" description="HTH marR-type" evidence="4">
    <location>
        <begin position="6"/>
        <end position="145"/>
    </location>
</feature>
<sequence>MTPRREDVSARDVRDIAVAVRTVVWSLRRFGERQAGLEPLPHSEFEVLRTVSDHPDITVSDVARMVAVQPSNVSTTVRRLVDRGLVERSVDSLDRRSVRLRLTAEAAGHKRMIDAVWSDAVRDQLAEMTDAEADLLIKAAPVFQRLAAMG</sequence>
<protein>
    <submittedName>
        <fullName evidence="5">MarR family transcriptional regulator</fullName>
    </submittedName>
</protein>
<dbReference type="GO" id="GO:0003700">
    <property type="term" value="F:DNA-binding transcription factor activity"/>
    <property type="evidence" value="ECO:0007669"/>
    <property type="project" value="InterPro"/>
</dbReference>
<dbReference type="Proteomes" id="UP001140293">
    <property type="component" value="Unassembled WGS sequence"/>
</dbReference>
<dbReference type="EMBL" id="JACKSJ010000108">
    <property type="protein sequence ID" value="MCV7171029.1"/>
    <property type="molecule type" value="Genomic_DNA"/>
</dbReference>
<dbReference type="InterPro" id="IPR000835">
    <property type="entry name" value="HTH_MarR-typ"/>
</dbReference>
<evidence type="ECO:0000256" key="3">
    <source>
        <dbReference type="ARBA" id="ARBA00023163"/>
    </source>
</evidence>
<accession>A0A9X3BN23</accession>
<organism evidence="5 6">
    <name type="scientific">[Mycobacterium] manitobense</name>
    <dbReference type="NCBI Taxonomy" id="190147"/>
    <lineage>
        <taxon>Bacteria</taxon>
        <taxon>Bacillati</taxon>
        <taxon>Actinomycetota</taxon>
        <taxon>Actinomycetes</taxon>
        <taxon>Mycobacteriales</taxon>
        <taxon>Mycobacteriaceae</taxon>
        <taxon>Mycolicibacterium</taxon>
    </lineage>
</organism>
<keyword evidence="1" id="KW-0805">Transcription regulation</keyword>
<keyword evidence="2" id="KW-0238">DNA-binding</keyword>
<reference evidence="5" key="2">
    <citation type="journal article" date="2022" name="BMC Genomics">
        <title>Comparative genome analysis of mycobacteria focusing on tRNA and non-coding RNA.</title>
        <authorList>
            <person name="Behra P.R.K."/>
            <person name="Pettersson B.M.F."/>
            <person name="Ramesh M."/>
            <person name="Das S."/>
            <person name="Dasgupta S."/>
            <person name="Kirsebom L.A."/>
        </authorList>
    </citation>
    <scope>NUCLEOTIDE SEQUENCE</scope>
    <source>
        <strain evidence="5">DSM 44615</strain>
    </source>
</reference>
<evidence type="ECO:0000313" key="6">
    <source>
        <dbReference type="Proteomes" id="UP001140293"/>
    </source>
</evidence>
<proteinExistence type="predicted"/>
<dbReference type="PROSITE" id="PS01117">
    <property type="entry name" value="HTH_MARR_1"/>
    <property type="match status" value="1"/>
</dbReference>
<evidence type="ECO:0000256" key="2">
    <source>
        <dbReference type="ARBA" id="ARBA00023125"/>
    </source>
</evidence>
<dbReference type="Pfam" id="PF01047">
    <property type="entry name" value="MarR"/>
    <property type="match status" value="1"/>
</dbReference>
<dbReference type="InterPro" id="IPR023187">
    <property type="entry name" value="Tscrpt_reg_MarR-type_CS"/>
</dbReference>
<keyword evidence="6" id="KW-1185">Reference proteome</keyword>
<dbReference type="SMART" id="SM00347">
    <property type="entry name" value="HTH_MARR"/>
    <property type="match status" value="1"/>
</dbReference>
<evidence type="ECO:0000256" key="1">
    <source>
        <dbReference type="ARBA" id="ARBA00023015"/>
    </source>
</evidence>
<dbReference type="PANTHER" id="PTHR39515:SF2">
    <property type="entry name" value="HTH-TYPE TRANSCRIPTIONAL REGULATOR RV0880"/>
    <property type="match status" value="1"/>
</dbReference>
<dbReference type="InterPro" id="IPR052526">
    <property type="entry name" value="HTH-type_Bedaq_tolerance"/>
</dbReference>
<evidence type="ECO:0000259" key="4">
    <source>
        <dbReference type="PROSITE" id="PS50995"/>
    </source>
</evidence>